<dbReference type="RefSeq" id="WP_091583452.1">
    <property type="nucleotide sequence ID" value="NZ_FNDU01000004.1"/>
</dbReference>
<evidence type="ECO:0000313" key="2">
    <source>
        <dbReference type="Proteomes" id="UP000199017"/>
    </source>
</evidence>
<dbReference type="OrthoDB" id="2843237at2"/>
<accession>A0A1G8H2E5</accession>
<protein>
    <submittedName>
        <fullName evidence="1">Uncharacterized protein</fullName>
    </submittedName>
</protein>
<evidence type="ECO:0000313" key="1">
    <source>
        <dbReference type="EMBL" id="SDI00794.1"/>
    </source>
</evidence>
<reference evidence="1 2" key="1">
    <citation type="submission" date="2016-10" db="EMBL/GenBank/DDBJ databases">
        <authorList>
            <person name="de Groot N.N."/>
        </authorList>
    </citation>
    <scope>NUCLEOTIDE SEQUENCE [LARGE SCALE GENOMIC DNA]</scope>
    <source>
        <strain evidence="2">P4B,CCM 7963,CECT 7998,DSM 25260,IBRC-M 10614,KCTC 13821</strain>
    </source>
</reference>
<sequence length="78" mass="9238">MGAAHESWMYIFHNELEDRDCTIYMKKETNKPEQIVFYETCQVGDMLGTNQCSCEYHFADYYGKPILILPFAFIPLTW</sequence>
<gene>
    <name evidence="1" type="ORF">SAMN05216352_10477</name>
</gene>
<name>A0A1G8H2E5_9BACI</name>
<proteinExistence type="predicted"/>
<dbReference type="AlphaFoldDB" id="A0A1G8H2E5"/>
<keyword evidence="2" id="KW-1185">Reference proteome</keyword>
<dbReference type="Proteomes" id="UP000199017">
    <property type="component" value="Unassembled WGS sequence"/>
</dbReference>
<organism evidence="1 2">
    <name type="scientific">Alteribacillus bidgolensis</name>
    <dbReference type="NCBI Taxonomy" id="930129"/>
    <lineage>
        <taxon>Bacteria</taxon>
        <taxon>Bacillati</taxon>
        <taxon>Bacillota</taxon>
        <taxon>Bacilli</taxon>
        <taxon>Bacillales</taxon>
        <taxon>Bacillaceae</taxon>
        <taxon>Alteribacillus</taxon>
    </lineage>
</organism>
<dbReference type="EMBL" id="FNDU01000004">
    <property type="protein sequence ID" value="SDI00794.1"/>
    <property type="molecule type" value="Genomic_DNA"/>
</dbReference>